<dbReference type="GO" id="GO:1901135">
    <property type="term" value="P:carbohydrate derivative metabolic process"/>
    <property type="evidence" value="ECO:0007669"/>
    <property type="project" value="InterPro"/>
</dbReference>
<dbReference type="PANTHER" id="PTHR30514:SF18">
    <property type="entry name" value="RPIR-FAMILY TRANSCRIPTIONAL REGULATOR"/>
    <property type="match status" value="1"/>
</dbReference>
<dbReference type="GO" id="GO:0003700">
    <property type="term" value="F:DNA-binding transcription factor activity"/>
    <property type="evidence" value="ECO:0007669"/>
    <property type="project" value="InterPro"/>
</dbReference>
<dbReference type="InterPro" id="IPR047640">
    <property type="entry name" value="RpiR-like"/>
</dbReference>
<evidence type="ECO:0000313" key="2">
    <source>
        <dbReference type="EMBL" id="KHN50497.1"/>
    </source>
</evidence>
<dbReference type="Proteomes" id="UP000053038">
    <property type="component" value="Unassembled WGS sequence"/>
</dbReference>
<dbReference type="PROSITE" id="PS51071">
    <property type="entry name" value="HTH_RPIR"/>
    <property type="match status" value="1"/>
</dbReference>
<dbReference type="InterPro" id="IPR009057">
    <property type="entry name" value="Homeodomain-like_sf"/>
</dbReference>
<dbReference type="SUPFAM" id="SSF46689">
    <property type="entry name" value="Homeodomain-like"/>
    <property type="match status" value="1"/>
</dbReference>
<sequence length="279" mass="31971">MMQIDERLRDRYSELSPQEQRVADFIFDHFDDLISYNSAELARLSGVSKATVSRLFKRLGYPSYRDMRDELRTLRQSGMPLADNRDAVQGNTLLARHYKQEMANLTQWISQIDPVQFGAVIQALMQAQRLCLVGLRNSYPVALHLRQQLLQIRQQVTLLAQPGQTLSEELVDLTVQDVVIVVAFRRRPRLIQPLLAQLQQRDVPVLLLCEPQVNTLMTLATWSLCVPLDSVSAFDSYASAMSLVNVISNALLHEMLRDGRQRIHQIADLYGELDELEQR</sequence>
<name>A0A7V8II76_9GAMM</name>
<dbReference type="PANTHER" id="PTHR30514">
    <property type="entry name" value="GLUCOKINASE"/>
    <property type="match status" value="1"/>
</dbReference>
<reference evidence="2 3" key="1">
    <citation type="submission" date="2014-10" db="EMBL/GenBank/DDBJ databases">
        <title>Genome sequence of Pectobacterium carotovorum M022.</title>
        <authorList>
            <person name="Chan K.-G."/>
            <person name="Tan W.-S."/>
        </authorList>
    </citation>
    <scope>NUCLEOTIDE SEQUENCE [LARGE SCALE GENOMIC DNA]</scope>
    <source>
        <strain evidence="2 3">M022</strain>
    </source>
</reference>
<dbReference type="EMBL" id="JSXC01000039">
    <property type="protein sequence ID" value="KHN50497.1"/>
    <property type="molecule type" value="Genomic_DNA"/>
</dbReference>
<dbReference type="Gene3D" id="1.10.10.10">
    <property type="entry name" value="Winged helix-like DNA-binding domain superfamily/Winged helix DNA-binding domain"/>
    <property type="match status" value="1"/>
</dbReference>
<organism evidence="2 3">
    <name type="scientific">Pectobacterium fontis</name>
    <dbReference type="NCBI Taxonomy" id="2558042"/>
    <lineage>
        <taxon>Bacteria</taxon>
        <taxon>Pseudomonadati</taxon>
        <taxon>Pseudomonadota</taxon>
        <taxon>Gammaproteobacteria</taxon>
        <taxon>Enterobacterales</taxon>
        <taxon>Pectobacteriaceae</taxon>
        <taxon>Pectobacterium</taxon>
    </lineage>
</organism>
<dbReference type="InterPro" id="IPR036388">
    <property type="entry name" value="WH-like_DNA-bd_sf"/>
</dbReference>
<dbReference type="InterPro" id="IPR000281">
    <property type="entry name" value="HTH_RpiR"/>
</dbReference>
<dbReference type="AlphaFoldDB" id="A0A7V8II76"/>
<dbReference type="Gene3D" id="3.40.50.10490">
    <property type="entry name" value="Glucose-6-phosphate isomerase like protein, domain 1"/>
    <property type="match status" value="1"/>
</dbReference>
<dbReference type="OrthoDB" id="3237351at2"/>
<protein>
    <submittedName>
        <fullName evidence="2">RpiR family transcriptional regulator</fullName>
    </submittedName>
</protein>
<keyword evidence="3" id="KW-1185">Reference proteome</keyword>
<evidence type="ECO:0000313" key="3">
    <source>
        <dbReference type="Proteomes" id="UP000053038"/>
    </source>
</evidence>
<dbReference type="GO" id="GO:0097367">
    <property type="term" value="F:carbohydrate derivative binding"/>
    <property type="evidence" value="ECO:0007669"/>
    <property type="project" value="InterPro"/>
</dbReference>
<gene>
    <name evidence="2" type="ORF">OI69_14730</name>
</gene>
<dbReference type="Pfam" id="PF01418">
    <property type="entry name" value="HTH_6"/>
    <property type="match status" value="1"/>
</dbReference>
<dbReference type="RefSeq" id="WP_039351915.1">
    <property type="nucleotide sequence ID" value="NZ_JSXC01000039.1"/>
</dbReference>
<dbReference type="InterPro" id="IPR046348">
    <property type="entry name" value="SIS_dom_sf"/>
</dbReference>
<dbReference type="InterPro" id="IPR001347">
    <property type="entry name" value="SIS_dom"/>
</dbReference>
<comment type="caution">
    <text evidence="2">The sequence shown here is derived from an EMBL/GenBank/DDBJ whole genome shotgun (WGS) entry which is preliminary data.</text>
</comment>
<dbReference type="GO" id="GO:0003677">
    <property type="term" value="F:DNA binding"/>
    <property type="evidence" value="ECO:0007669"/>
    <property type="project" value="InterPro"/>
</dbReference>
<feature type="domain" description="HTH rpiR-type" evidence="1">
    <location>
        <begin position="2"/>
        <end position="78"/>
    </location>
</feature>
<proteinExistence type="predicted"/>
<evidence type="ECO:0000259" key="1">
    <source>
        <dbReference type="PROSITE" id="PS51071"/>
    </source>
</evidence>
<accession>A0A7V8II76</accession>
<dbReference type="SUPFAM" id="SSF53697">
    <property type="entry name" value="SIS domain"/>
    <property type="match status" value="1"/>
</dbReference>
<dbReference type="Pfam" id="PF01380">
    <property type="entry name" value="SIS"/>
    <property type="match status" value="1"/>
</dbReference>